<dbReference type="Gene3D" id="3.50.50.60">
    <property type="entry name" value="FAD/NAD(P)-binding domain"/>
    <property type="match status" value="2"/>
</dbReference>
<proteinExistence type="predicted"/>
<dbReference type="eggNOG" id="COG0446">
    <property type="taxonomic scope" value="Bacteria"/>
</dbReference>
<reference evidence="8" key="1">
    <citation type="submission" date="2009-09" db="EMBL/GenBank/DDBJ databases">
        <title>The complete genome of Kribbella flavida DSM 17836.</title>
        <authorList>
            <consortium name="US DOE Joint Genome Institute (JGI-PGF)"/>
            <person name="Lucas S."/>
            <person name="Copeland A."/>
            <person name="Lapidus A."/>
            <person name="Glavina del Rio T."/>
            <person name="Dalin E."/>
            <person name="Tice H."/>
            <person name="Bruce D."/>
            <person name="Goodwin L."/>
            <person name="Pitluck S."/>
            <person name="Kyrpides N."/>
            <person name="Mavromatis K."/>
            <person name="Ivanova N."/>
            <person name="Saunders E."/>
            <person name="Brettin T."/>
            <person name="Detter J.C."/>
            <person name="Han C."/>
            <person name="Larimer F."/>
            <person name="Land M."/>
            <person name="Hauser L."/>
            <person name="Markowitz V."/>
            <person name="Cheng J.-F."/>
            <person name="Hugenholtz P."/>
            <person name="Woyke T."/>
            <person name="Wu D."/>
            <person name="Pukall R."/>
            <person name="Klenk H.-P."/>
            <person name="Eisen J.A."/>
        </authorList>
    </citation>
    <scope>NUCLEOTIDE SEQUENCE [LARGE SCALE GENOMIC DNA]</scope>
    <source>
        <strain evidence="8">DSM 17836 / JCM 10339 / NBRC 14399</strain>
    </source>
</reference>
<keyword evidence="3" id="KW-0274">FAD</keyword>
<dbReference type="SUPFAM" id="SSF51905">
    <property type="entry name" value="FAD/NAD(P)-binding domain"/>
    <property type="match status" value="1"/>
</dbReference>
<dbReference type="Gene3D" id="3.30.390.30">
    <property type="match status" value="1"/>
</dbReference>
<keyword evidence="8" id="KW-1185">Reference proteome</keyword>
<evidence type="ECO:0000313" key="8">
    <source>
        <dbReference type="Proteomes" id="UP000007967"/>
    </source>
</evidence>
<accession>D2PWC9</accession>
<name>D2PWC9_KRIFD</name>
<dbReference type="EMBL" id="CP001736">
    <property type="protein sequence ID" value="ADB31581.1"/>
    <property type="molecule type" value="Genomic_DNA"/>
</dbReference>
<dbReference type="RefSeq" id="WP_012920137.1">
    <property type="nucleotide sequence ID" value="NC_013729.1"/>
</dbReference>
<dbReference type="InterPro" id="IPR023753">
    <property type="entry name" value="FAD/NAD-binding_dom"/>
</dbReference>
<sequence length="415" mass="43608">MTDAQRIVIVGASLAGASAAETLRSEGYPGQVVLIGAESELPYERPPLSKGVLLGKDQPESAQLHDQQWYDDRSIELRLGTTVIALDTAAKTVTTDDGRTTGYDELLIATGSRVRRLDVPGGDLAGVHYLRTAGDSQALTAAYAAKPRVVVVGAGWIGLESAAAAKERGCEVTVIEPQPTALASVLGEQVGALFAELHRQHGVRLRFGTGVEGFEGSDRVTGVRTSAGEVVPADLVVVGVGVQPNTELAEAAGIEVATRENGAGIVTGPDLRTNVAGVYAAGDVARWQHPLLGRPVRVEHWSNAKQSGAVAAKAMLGQDVAHDALPFFFTDQYDVGMEYAGDVPRGTAYQVVLRGDPASGAYLAFWLDEARHVLAGMHVNTWGAIDGIQELIRSGRPVDPARLTDPTVGLADVQG</sequence>
<dbReference type="InterPro" id="IPR016156">
    <property type="entry name" value="FAD/NAD-linked_Rdtase_dimer_sf"/>
</dbReference>
<dbReference type="AlphaFoldDB" id="D2PWC9"/>
<organism evidence="7 8">
    <name type="scientific">Kribbella flavida (strain DSM 17836 / JCM 10339 / NBRC 14399)</name>
    <dbReference type="NCBI Taxonomy" id="479435"/>
    <lineage>
        <taxon>Bacteria</taxon>
        <taxon>Bacillati</taxon>
        <taxon>Actinomycetota</taxon>
        <taxon>Actinomycetes</taxon>
        <taxon>Propionibacteriales</taxon>
        <taxon>Kribbellaceae</taxon>
        <taxon>Kribbella</taxon>
    </lineage>
</organism>
<comment type="cofactor">
    <cofactor evidence="1">
        <name>FAD</name>
        <dbReference type="ChEBI" id="CHEBI:57692"/>
    </cofactor>
</comment>
<dbReference type="InterPro" id="IPR028202">
    <property type="entry name" value="Reductase_C"/>
</dbReference>
<dbReference type="HOGENOM" id="CLU_003291_4_0_11"/>
<evidence type="ECO:0000256" key="1">
    <source>
        <dbReference type="ARBA" id="ARBA00001974"/>
    </source>
</evidence>
<dbReference type="GO" id="GO:0016651">
    <property type="term" value="F:oxidoreductase activity, acting on NAD(P)H"/>
    <property type="evidence" value="ECO:0007669"/>
    <property type="project" value="TreeGrafter"/>
</dbReference>
<dbReference type="OrthoDB" id="3568330at2"/>
<dbReference type="PANTHER" id="PTHR43557">
    <property type="entry name" value="APOPTOSIS-INDUCING FACTOR 1"/>
    <property type="match status" value="1"/>
</dbReference>
<dbReference type="PRINTS" id="PR00411">
    <property type="entry name" value="PNDRDTASEI"/>
</dbReference>
<dbReference type="KEGG" id="kfl:Kfla_2507"/>
<feature type="domain" description="FAD/NAD(P)-binding" evidence="5">
    <location>
        <begin position="6"/>
        <end position="308"/>
    </location>
</feature>
<evidence type="ECO:0000313" key="7">
    <source>
        <dbReference type="EMBL" id="ADB31581.1"/>
    </source>
</evidence>
<evidence type="ECO:0000256" key="3">
    <source>
        <dbReference type="ARBA" id="ARBA00022827"/>
    </source>
</evidence>
<dbReference type="Proteomes" id="UP000007967">
    <property type="component" value="Chromosome"/>
</dbReference>
<dbReference type="InterPro" id="IPR050446">
    <property type="entry name" value="FAD-oxidoreductase/Apoptosis"/>
</dbReference>
<protein>
    <submittedName>
        <fullName evidence="7">FAD-dependent pyridine nucleotide-disulphide oxidoreductase</fullName>
    </submittedName>
</protein>
<dbReference type="InterPro" id="IPR036188">
    <property type="entry name" value="FAD/NAD-bd_sf"/>
</dbReference>
<dbReference type="Pfam" id="PF07992">
    <property type="entry name" value="Pyr_redox_2"/>
    <property type="match status" value="1"/>
</dbReference>
<feature type="domain" description="Reductase C-terminal" evidence="6">
    <location>
        <begin position="327"/>
        <end position="412"/>
    </location>
</feature>
<gene>
    <name evidence="7" type="ordered locus">Kfla_2507</name>
</gene>
<evidence type="ECO:0000256" key="4">
    <source>
        <dbReference type="ARBA" id="ARBA00023002"/>
    </source>
</evidence>
<dbReference type="PANTHER" id="PTHR43557:SF2">
    <property type="entry name" value="RIESKE DOMAIN-CONTAINING PROTEIN-RELATED"/>
    <property type="match status" value="1"/>
</dbReference>
<keyword evidence="2" id="KW-0285">Flavoprotein</keyword>
<evidence type="ECO:0000256" key="2">
    <source>
        <dbReference type="ARBA" id="ARBA00022630"/>
    </source>
</evidence>
<dbReference type="STRING" id="479435.Kfla_2507"/>
<dbReference type="SUPFAM" id="SSF55424">
    <property type="entry name" value="FAD/NAD-linked reductases, dimerisation (C-terminal) domain"/>
    <property type="match status" value="1"/>
</dbReference>
<reference evidence="7 8" key="2">
    <citation type="journal article" date="2010" name="Stand. Genomic Sci.">
        <title>Complete genome sequence of Kribbella flavida type strain (IFO 14399).</title>
        <authorList>
            <person name="Pukall R."/>
            <person name="Lapidus A."/>
            <person name="Glavina Del Rio T."/>
            <person name="Copeland A."/>
            <person name="Tice H."/>
            <person name="Cheng J.-F."/>
            <person name="Lucas S."/>
            <person name="Chen F."/>
            <person name="Nolan M."/>
            <person name="LaButti K."/>
            <person name="Pati A."/>
            <person name="Ivanova N."/>
            <person name="Mavrommatis K."/>
            <person name="Mikhailova N."/>
            <person name="Pitluck S."/>
            <person name="Bruce D."/>
            <person name="Goodwin L."/>
            <person name="Land M."/>
            <person name="Hauser L."/>
            <person name="Chang Y.-J."/>
            <person name="Jeffries C.D."/>
            <person name="Chen A."/>
            <person name="Palaniappan K."/>
            <person name="Chain P."/>
            <person name="Rohde M."/>
            <person name="Goeker M."/>
            <person name="Bristow J."/>
            <person name="Eisen J.A."/>
            <person name="Markowitz V."/>
            <person name="Hugenholtz P."/>
            <person name="Kyrpides N.C."/>
            <person name="Klenk H.-P."/>
            <person name="Brettin T."/>
        </authorList>
    </citation>
    <scope>NUCLEOTIDE SEQUENCE [LARGE SCALE GENOMIC DNA]</scope>
    <source>
        <strain evidence="8">DSM 17836 / JCM 10339 / NBRC 14399</strain>
    </source>
</reference>
<evidence type="ECO:0000259" key="6">
    <source>
        <dbReference type="Pfam" id="PF14759"/>
    </source>
</evidence>
<keyword evidence="4" id="KW-0560">Oxidoreductase</keyword>
<dbReference type="Pfam" id="PF14759">
    <property type="entry name" value="Reductase_C"/>
    <property type="match status" value="1"/>
</dbReference>
<dbReference type="GO" id="GO:0005737">
    <property type="term" value="C:cytoplasm"/>
    <property type="evidence" value="ECO:0007669"/>
    <property type="project" value="TreeGrafter"/>
</dbReference>
<dbReference type="PRINTS" id="PR00368">
    <property type="entry name" value="FADPNR"/>
</dbReference>
<evidence type="ECO:0000259" key="5">
    <source>
        <dbReference type="Pfam" id="PF07992"/>
    </source>
</evidence>